<evidence type="ECO:0000313" key="2">
    <source>
        <dbReference type="Proteomes" id="UP001164746"/>
    </source>
</evidence>
<dbReference type="InterPro" id="IPR027897">
    <property type="entry name" value="DUF4559"/>
</dbReference>
<sequence>MLRYGKKVRKNQRSLQALLALQIINEPICNIVEKKFETLRSLWLKEAKHKGSPCVSCETQNLVQCPTKSICYGNPCKYHDTSEHQPRACQSLSKSCEYFKTQIVNSHRSGTPNWRMTDAKLWSKNATEIAKCFLPQLKGKKTYSADEGTDCLSLLHILRNCKHFQDYFSFDVTGSKNILSQIEKEKMNYNLGYENTPFVQPQSKRRSVDELGPAVKRLKSYPSYKSGISSATFALEKQLESKHMFYHCTSYTEDQQPYEYCMKRVQMALSKWSCTEKVYNGKFELFASKAEYLETLLDNSCRFKQKAVSDVLRTPGSPVLLIVSASDQDKIERFCSQITSKEEEGKHVCVAIVSDRTSIDELCMNQTSLVLFKKCSNISTLRADVDQLFERFIFNFYETNLHLYFEQKDITEKREEEMIKEALTLFRRFKIEIPVWLEEYGRDFEHKDSTQRLISDFKPAMRRFKQLPFVFDCVPRTGHMIIKLKETDKVQENEQFERYIKHILNDCKLPEERYQITFVTVTKYADYKYKSGDEVQVKDRTGTLSGFAKMSVSNSNDLVAILSNHVAEDPDSKSKTFSTALKMQKETVGDICSKPKGDLKADVAIAKIDPCKHSDCDKKFRDEKEKRLYAVPLTEAELDDSKYERVHFWGAKTKPGIGQIQEVGALHEGGSNHIYINNTSENGNDWQKGDSGAMFLKEKHGGESTLQAVGMFMGETFNNTEGRKYIATPLHLGLAVLSETHNATFSLFGEDSEDHENSQ</sequence>
<dbReference type="EMBL" id="CP111022">
    <property type="protein sequence ID" value="WAR20311.1"/>
    <property type="molecule type" value="Genomic_DNA"/>
</dbReference>
<accession>A0ABY7FH96</accession>
<evidence type="ECO:0000313" key="1">
    <source>
        <dbReference type="EMBL" id="WAR20311.1"/>
    </source>
</evidence>
<dbReference type="Pfam" id="PF15112">
    <property type="entry name" value="DUF4559"/>
    <property type="match status" value="1"/>
</dbReference>
<name>A0ABY7FH96_MYAAR</name>
<reference evidence="1" key="1">
    <citation type="submission" date="2022-11" db="EMBL/GenBank/DDBJ databases">
        <title>Centuries of genome instability and evolution in soft-shell clam transmissible cancer (bioRxiv).</title>
        <authorList>
            <person name="Hart S.F.M."/>
            <person name="Yonemitsu M.A."/>
            <person name="Giersch R.M."/>
            <person name="Beal B.F."/>
            <person name="Arriagada G."/>
            <person name="Davis B.W."/>
            <person name="Ostrander E.A."/>
            <person name="Goff S.P."/>
            <person name="Metzger M.J."/>
        </authorList>
    </citation>
    <scope>NUCLEOTIDE SEQUENCE</scope>
    <source>
        <strain evidence="1">MELC-2E11</strain>
        <tissue evidence="1">Siphon/mantle</tissue>
    </source>
</reference>
<gene>
    <name evidence="1" type="ORF">MAR_002149</name>
</gene>
<proteinExistence type="predicted"/>
<dbReference type="Proteomes" id="UP001164746">
    <property type="component" value="Chromosome 11"/>
</dbReference>
<protein>
    <submittedName>
        <fullName evidence="1">Uncharacterized protein</fullName>
    </submittedName>
</protein>
<organism evidence="1 2">
    <name type="scientific">Mya arenaria</name>
    <name type="common">Soft-shell clam</name>
    <dbReference type="NCBI Taxonomy" id="6604"/>
    <lineage>
        <taxon>Eukaryota</taxon>
        <taxon>Metazoa</taxon>
        <taxon>Spiralia</taxon>
        <taxon>Lophotrochozoa</taxon>
        <taxon>Mollusca</taxon>
        <taxon>Bivalvia</taxon>
        <taxon>Autobranchia</taxon>
        <taxon>Heteroconchia</taxon>
        <taxon>Euheterodonta</taxon>
        <taxon>Imparidentia</taxon>
        <taxon>Neoheterodontei</taxon>
        <taxon>Myida</taxon>
        <taxon>Myoidea</taxon>
        <taxon>Myidae</taxon>
        <taxon>Mya</taxon>
    </lineage>
</organism>
<keyword evidence="2" id="KW-1185">Reference proteome</keyword>